<keyword evidence="8" id="KW-1185">Reference proteome</keyword>
<dbReference type="Gene3D" id="1.10.286.20">
    <property type="match status" value="1"/>
</dbReference>
<dbReference type="PANTHER" id="PTHR11741:SF0">
    <property type="entry name" value="ELONGATION FACTOR TS, MITOCHONDRIAL"/>
    <property type="match status" value="1"/>
</dbReference>
<evidence type="ECO:0000256" key="5">
    <source>
        <dbReference type="HAMAP-Rule" id="MF_00050"/>
    </source>
</evidence>
<evidence type="ECO:0000256" key="4">
    <source>
        <dbReference type="ARBA" id="ARBA00022917"/>
    </source>
</evidence>
<dbReference type="HAMAP" id="MF_00050">
    <property type="entry name" value="EF_Ts"/>
    <property type="match status" value="1"/>
</dbReference>
<dbReference type="SUPFAM" id="SSF46934">
    <property type="entry name" value="UBA-like"/>
    <property type="match status" value="1"/>
</dbReference>
<dbReference type="AlphaFoldDB" id="A0A1M6RKE9"/>
<dbReference type="SUPFAM" id="SSF54713">
    <property type="entry name" value="Elongation factor Ts (EF-Ts), dimerisation domain"/>
    <property type="match status" value="1"/>
</dbReference>
<keyword evidence="4 5" id="KW-0648">Protein biosynthesis</keyword>
<reference evidence="8" key="1">
    <citation type="submission" date="2016-11" db="EMBL/GenBank/DDBJ databases">
        <authorList>
            <person name="Varghese N."/>
            <person name="Submissions S."/>
        </authorList>
    </citation>
    <scope>NUCLEOTIDE SEQUENCE [LARGE SCALE GENOMIC DNA]</scope>
    <source>
        <strain evidence="8">UWOS</strain>
    </source>
</reference>
<evidence type="ECO:0000259" key="6">
    <source>
        <dbReference type="Pfam" id="PF00889"/>
    </source>
</evidence>
<dbReference type="InterPro" id="IPR036402">
    <property type="entry name" value="EF-Ts_dimer_sf"/>
</dbReference>
<feature type="domain" description="Translation elongation factor EFTs/EF1B dimerisation" evidence="6">
    <location>
        <begin position="72"/>
        <end position="298"/>
    </location>
</feature>
<protein>
    <recommendedName>
        <fullName evidence="2 5">Elongation factor Ts</fullName>
        <shortName evidence="5">EF-Ts</shortName>
    </recommendedName>
</protein>
<dbReference type="EMBL" id="FRAW01000004">
    <property type="protein sequence ID" value="SHK32909.1"/>
    <property type="molecule type" value="Genomic_DNA"/>
</dbReference>
<dbReference type="PANTHER" id="PTHR11741">
    <property type="entry name" value="ELONGATION FACTOR TS"/>
    <property type="match status" value="1"/>
</dbReference>
<evidence type="ECO:0000256" key="1">
    <source>
        <dbReference type="ARBA" id="ARBA00005532"/>
    </source>
</evidence>
<dbReference type="InterPro" id="IPR001816">
    <property type="entry name" value="Transl_elong_EFTs/EF1B"/>
</dbReference>
<organism evidence="7 8">
    <name type="scientific">Fibrobacter intestinalis</name>
    <dbReference type="NCBI Taxonomy" id="28122"/>
    <lineage>
        <taxon>Bacteria</taxon>
        <taxon>Pseudomonadati</taxon>
        <taxon>Fibrobacterota</taxon>
        <taxon>Fibrobacteria</taxon>
        <taxon>Fibrobacterales</taxon>
        <taxon>Fibrobacteraceae</taxon>
        <taxon>Fibrobacter</taxon>
    </lineage>
</organism>
<name>A0A1M6RKE9_9BACT</name>
<dbReference type="Pfam" id="PF00889">
    <property type="entry name" value="EF_TS"/>
    <property type="match status" value="1"/>
</dbReference>
<evidence type="ECO:0000256" key="2">
    <source>
        <dbReference type="ARBA" id="ARBA00016956"/>
    </source>
</evidence>
<comment type="subcellular location">
    <subcellularLocation>
        <location evidence="5">Cytoplasm</location>
    </subcellularLocation>
</comment>
<gene>
    <name evidence="5" type="primary">tsf</name>
    <name evidence="7" type="ORF">SAMN05720469_10434</name>
</gene>
<evidence type="ECO:0000313" key="8">
    <source>
        <dbReference type="Proteomes" id="UP000184275"/>
    </source>
</evidence>
<dbReference type="GO" id="GO:0003746">
    <property type="term" value="F:translation elongation factor activity"/>
    <property type="evidence" value="ECO:0007669"/>
    <property type="project" value="UniProtKB-UniRule"/>
</dbReference>
<comment type="function">
    <text evidence="5">Associates with the EF-Tu.GDP complex and induces the exchange of GDP to GTP. It remains bound to the aminoacyl-tRNA.EF-Tu.GTP complex up to the GTP hydrolysis stage on the ribosome.</text>
</comment>
<sequence length="299" mass="32646">MAIEITAAMVNELRKATGVGMMQCKKALIEAEGNQEKAVELLRKQGAAVAAKRADKAAKEGRIYLVETADKAAAFELSCETEPVSNNEDFKALAALAVKAVETQNISSVEDLKNAVVDGKKVNDVLQDVLVKIQENIDFRKFGVLPKASNSVFGVYSHMMGKIGVITELSYEGSADEAALKVAAKDIAMQAAAFAPIALKDSDVPAETIEKEREIARAQIELAAQQSGKQTKPEFVERQLEGRVAKVLKELVLEDQEFFMSEKNPKKLSVKNYLQEVVAKQLGLSSLKVVNFIRFERGN</sequence>
<comment type="similarity">
    <text evidence="1 5">Belongs to the EF-Ts family.</text>
</comment>
<dbReference type="FunFam" id="1.10.8.10:FF:000001">
    <property type="entry name" value="Elongation factor Ts"/>
    <property type="match status" value="1"/>
</dbReference>
<evidence type="ECO:0000313" key="7">
    <source>
        <dbReference type="EMBL" id="SHK32909.1"/>
    </source>
</evidence>
<keyword evidence="3 5" id="KW-0251">Elongation factor</keyword>
<dbReference type="GO" id="GO:0005737">
    <property type="term" value="C:cytoplasm"/>
    <property type="evidence" value="ECO:0007669"/>
    <property type="project" value="UniProtKB-SubCell"/>
</dbReference>
<evidence type="ECO:0000256" key="3">
    <source>
        <dbReference type="ARBA" id="ARBA00022768"/>
    </source>
</evidence>
<dbReference type="CDD" id="cd14275">
    <property type="entry name" value="UBA_EF-Ts"/>
    <property type="match status" value="1"/>
</dbReference>
<dbReference type="Gene3D" id="1.10.8.10">
    <property type="entry name" value="DNA helicase RuvA subunit, C-terminal domain"/>
    <property type="match status" value="1"/>
</dbReference>
<proteinExistence type="inferred from homology"/>
<keyword evidence="5" id="KW-0963">Cytoplasm</keyword>
<dbReference type="InterPro" id="IPR009060">
    <property type="entry name" value="UBA-like_sf"/>
</dbReference>
<dbReference type="RefSeq" id="WP_244889315.1">
    <property type="nucleotide sequence ID" value="NZ_FRAW01000004.1"/>
</dbReference>
<dbReference type="NCBIfam" id="TIGR00116">
    <property type="entry name" value="tsf"/>
    <property type="match status" value="1"/>
</dbReference>
<dbReference type="Gene3D" id="3.30.479.20">
    <property type="entry name" value="Elongation factor Ts, dimerisation domain"/>
    <property type="match status" value="2"/>
</dbReference>
<dbReference type="InterPro" id="IPR014039">
    <property type="entry name" value="Transl_elong_EFTs/EF1B_dimer"/>
</dbReference>
<comment type="caution">
    <text evidence="5">Lacks conserved residue(s) required for the propagation of feature annotation.</text>
</comment>
<dbReference type="Proteomes" id="UP000184275">
    <property type="component" value="Unassembled WGS sequence"/>
</dbReference>
<accession>A0A1M6RKE9</accession>